<feature type="coiled-coil region" evidence="4">
    <location>
        <begin position="738"/>
        <end position="944"/>
    </location>
</feature>
<feature type="coiled-coil region" evidence="4">
    <location>
        <begin position="177"/>
        <end position="218"/>
    </location>
</feature>
<evidence type="ECO:0000256" key="1">
    <source>
        <dbReference type="ARBA" id="ARBA00004496"/>
    </source>
</evidence>
<evidence type="ECO:0000313" key="7">
    <source>
        <dbReference type="RefSeq" id="XP_030876919.1"/>
    </source>
</evidence>
<keyword evidence="3 4" id="KW-0175">Coiled coil</keyword>
<dbReference type="PANTHER" id="PTHR18875:SF8">
    <property type="entry name" value="COILED-COIL DOMAIN-CONTAINING PROTEIN 18"/>
    <property type="match status" value="1"/>
</dbReference>
<dbReference type="Proteomes" id="UP000245341">
    <property type="component" value="Unplaced"/>
</dbReference>
<feature type="coiled-coil region" evidence="4">
    <location>
        <begin position="443"/>
        <end position="472"/>
    </location>
</feature>
<evidence type="ECO:0000256" key="2">
    <source>
        <dbReference type="ARBA" id="ARBA00022490"/>
    </source>
</evidence>
<accession>A0A7F8Q6Q5</accession>
<proteinExistence type="predicted"/>
<dbReference type="GeneID" id="102748916"/>
<evidence type="ECO:0000313" key="6">
    <source>
        <dbReference type="Proteomes" id="UP000245341"/>
    </source>
</evidence>
<reference evidence="7" key="1">
    <citation type="submission" date="2025-08" db="UniProtKB">
        <authorList>
            <consortium name="RefSeq"/>
        </authorList>
    </citation>
    <scope>IDENTIFICATION</scope>
    <source>
        <tissue evidence="7">Liver</tissue>
    </source>
</reference>
<name>A0A7F8Q6Q5_LEPWE</name>
<evidence type="ECO:0000256" key="4">
    <source>
        <dbReference type="SAM" id="Coils"/>
    </source>
</evidence>
<comment type="subcellular location">
    <subcellularLocation>
        <location evidence="1">Cytoplasm</location>
    </subcellularLocation>
</comment>
<feature type="region of interest" description="Disordered" evidence="5">
    <location>
        <begin position="1315"/>
        <end position="1352"/>
    </location>
</feature>
<dbReference type="KEGG" id="lww:102748916"/>
<dbReference type="GO" id="GO:0005737">
    <property type="term" value="C:cytoplasm"/>
    <property type="evidence" value="ECO:0007669"/>
    <property type="project" value="UniProtKB-SubCell"/>
</dbReference>
<organism evidence="6 7">
    <name type="scientific">Leptonychotes weddellii</name>
    <name type="common">Weddell seal</name>
    <name type="synonym">Otaria weddellii</name>
    <dbReference type="NCBI Taxonomy" id="9713"/>
    <lineage>
        <taxon>Eukaryota</taxon>
        <taxon>Metazoa</taxon>
        <taxon>Chordata</taxon>
        <taxon>Craniata</taxon>
        <taxon>Vertebrata</taxon>
        <taxon>Euteleostomi</taxon>
        <taxon>Mammalia</taxon>
        <taxon>Eutheria</taxon>
        <taxon>Laurasiatheria</taxon>
        <taxon>Carnivora</taxon>
        <taxon>Caniformia</taxon>
        <taxon>Pinnipedia</taxon>
        <taxon>Phocidae</taxon>
        <taxon>Monachinae</taxon>
        <taxon>Lobodontini</taxon>
        <taxon>Leptonychotes</taxon>
    </lineage>
</organism>
<evidence type="ECO:0000256" key="5">
    <source>
        <dbReference type="SAM" id="MobiDB-lite"/>
    </source>
</evidence>
<keyword evidence="2" id="KW-0963">Cytoplasm</keyword>
<keyword evidence="6" id="KW-1185">Reference proteome</keyword>
<feature type="compositionally biased region" description="Polar residues" evidence="5">
    <location>
        <begin position="1315"/>
        <end position="1334"/>
    </location>
</feature>
<feature type="coiled-coil region" evidence="4">
    <location>
        <begin position="247"/>
        <end position="400"/>
    </location>
</feature>
<gene>
    <name evidence="7" type="primary">CCDC18</name>
</gene>
<dbReference type="OrthoDB" id="2160759at2759"/>
<feature type="coiled-coil region" evidence="4">
    <location>
        <begin position="970"/>
        <end position="1236"/>
    </location>
</feature>
<protein>
    <submittedName>
        <fullName evidence="7">Coiled-coil domain-containing protein 18</fullName>
    </submittedName>
</protein>
<feature type="coiled-coil region" evidence="4">
    <location>
        <begin position="513"/>
        <end position="547"/>
    </location>
</feature>
<sequence>MESSSSDYCNKDNEEESLLANVASLRHELKITEWSLQSLGKELSSVSPSENSDYASNLSRSEKLILEDLSHPNQLGLLNYVPYKKVCKMPTGSTDFQKKPRDKMSFSSAPMDQEIRNLREKLNKLRQQNACLVSQNHSLMTKMESVHFELTQSRAKVSMLESVQQQAASVPILEEQIINLEAEVSAQDKILREAEDKLEQSQKMVIEKEQSLQKSQEECIKLKVDLLEQSKQGKRAERQRNEALYNAEELSKAFQHYKEKVAEKLEKVQVEEEILEKNLISCEKENKRLQEKCGLYKSDLEILKEKLRQLKEENNNGKEKLRIMAVKNSEVMAQLTESRQSILKLESELEDKEEVLREKFSLMNENRELKVRVVAQNERLDLCQQEIESSRVELRSLEKVMSQLPLKREMFGFKSSLSKHQMSSLSNKEDNYIGCCEANKMVISELRIKLAIKEAEIQKLQANLAANQLSKSLLACNDKQESGKLNSLETEPVKLGGNQLAERIKDQNQHTVNKQYERERQRLASGIEELRAKLVQIEAENSDLKVNMAHRTSQFQLIQEELLEKASNSSKLESEMTKKCSQLLTLEKQLEEKIVAYSSIAAKNAELEQELMEKNEKIRSLETNINTEHEKICLAFEKAKKIHLEQHKEMEKQIERVRQLDSALEICKEELALHLNQLEGNKEKFEKQIKKKSEEVYCLQKELKIKNHSLQETAEQNLILQHTLQQQQQMLQQETIRNGELEDIQTKLEKQVSKLEQELQKQRENSAEKLRKMEEKCEAATHEADLKRQKVIELTGTARQVKLEMDQYREELSKMEKEIMYLKRDGENKAMHLSQLDMILEQTKTELDKKTNSVKELEKLQHHTETELTEALQKREALESELQNAHGELKSTLRQLQELRDVLQKAQLSLEEKYTTIKDLTAELRECKMENEDKKQELLEMDQALKERNWELKQRAAQVTHLDMTIREHRGEMEQKIIKLEGTLEKSELELKECNKQIESLNEKLQNSKEQLREKEFIMLQNEQEISQLKKENERTQQKMKEMENVMKEQEQYIATQYKEAIDMEQELRLTREQMQNSHAELLEARRQQVQAQREVERLSSELEEIKQLSKEKEAHGHHLAEELGASQVREAHLEARMQAEIKKLSAEVESLKEAYHLEMISHQENHAKWKISADSQKSSVQQLNEQLEKAKLELEEAQDTVSNLHQQVQDRNEVIEATNEALLIKESELTRLQAKISGCERTEDIKFLPALLTSATEIMPDIQDPKFAKHSHTAFFKCRKLRRSISASDLSVKTRSDEDLSEELLQDLKKMQLEQPSTLEESQKDLTYTQSDSFKPLTYDPEDDSSESNDFSTLSGMLRYINKEVRLLKKSSMQTGAGLPQAEKEEVLVLLSEGWQRQKGWRRWKGRQERQVHLV</sequence>
<dbReference type="RefSeq" id="XP_030876919.1">
    <property type="nucleotide sequence ID" value="XM_031021059.1"/>
</dbReference>
<dbReference type="CTD" id="343099"/>
<dbReference type="PANTHER" id="PTHR18875">
    <property type="entry name" value="SARCOMA ANTIGEN NY-SAR-24/CYTOSKELETAL PROTEIN SOJO"/>
    <property type="match status" value="1"/>
</dbReference>
<evidence type="ECO:0000256" key="3">
    <source>
        <dbReference type="ARBA" id="ARBA00023054"/>
    </source>
</evidence>
<feature type="coiled-coil region" evidence="4">
    <location>
        <begin position="108"/>
        <end position="135"/>
    </location>
</feature>
<feature type="coiled-coil region" evidence="4">
    <location>
        <begin position="597"/>
        <end position="702"/>
    </location>
</feature>